<accession>A0A6L2L3M9</accession>
<feature type="signal peptide" evidence="1">
    <location>
        <begin position="1"/>
        <end position="25"/>
    </location>
</feature>
<dbReference type="AlphaFoldDB" id="A0A6L2L3M9"/>
<organism evidence="2">
    <name type="scientific">Tanacetum cinerariifolium</name>
    <name type="common">Dalmatian daisy</name>
    <name type="synonym">Chrysanthemum cinerariifolium</name>
    <dbReference type="NCBI Taxonomy" id="118510"/>
    <lineage>
        <taxon>Eukaryota</taxon>
        <taxon>Viridiplantae</taxon>
        <taxon>Streptophyta</taxon>
        <taxon>Embryophyta</taxon>
        <taxon>Tracheophyta</taxon>
        <taxon>Spermatophyta</taxon>
        <taxon>Magnoliopsida</taxon>
        <taxon>eudicotyledons</taxon>
        <taxon>Gunneridae</taxon>
        <taxon>Pentapetalae</taxon>
        <taxon>asterids</taxon>
        <taxon>campanulids</taxon>
        <taxon>Asterales</taxon>
        <taxon>Asteraceae</taxon>
        <taxon>Asteroideae</taxon>
        <taxon>Anthemideae</taxon>
        <taxon>Anthemidinae</taxon>
        <taxon>Tanacetum</taxon>
    </lineage>
</organism>
<protein>
    <submittedName>
        <fullName evidence="2">Uncharacterized protein</fullName>
    </submittedName>
</protein>
<dbReference type="EMBL" id="BKCJ010003472">
    <property type="protein sequence ID" value="GEU55292.1"/>
    <property type="molecule type" value="Genomic_DNA"/>
</dbReference>
<keyword evidence="1" id="KW-0732">Signal</keyword>
<feature type="chain" id="PRO_5026807285" evidence="1">
    <location>
        <begin position="26"/>
        <end position="182"/>
    </location>
</feature>
<proteinExistence type="predicted"/>
<gene>
    <name evidence="2" type="ORF">Tci_027270</name>
</gene>
<comment type="caution">
    <text evidence="2">The sequence shown here is derived from an EMBL/GenBank/DDBJ whole genome shotgun (WGS) entry which is preliminary data.</text>
</comment>
<sequence>MCRICFVFRSAFFLIWNSCLVPVPSLEVVTMTVDSSRTLGETPVPLLEPSVCSPRLVHMINEHFWHMSQFSLVSESNEKGEQFLFRWRYNEVFSLNSWAKVESLAEHLNIKLTLLVYHLKLIEIGLLDLGDGELELPHVDFWHISRSKDGLVESSVLDDVKDDLLWEPMPLHEQLVEFPLDS</sequence>
<evidence type="ECO:0000256" key="1">
    <source>
        <dbReference type="SAM" id="SignalP"/>
    </source>
</evidence>
<reference evidence="2" key="1">
    <citation type="journal article" date="2019" name="Sci. Rep.">
        <title>Draft genome of Tanacetum cinerariifolium, the natural source of mosquito coil.</title>
        <authorList>
            <person name="Yamashiro T."/>
            <person name="Shiraishi A."/>
            <person name="Satake H."/>
            <person name="Nakayama K."/>
        </authorList>
    </citation>
    <scope>NUCLEOTIDE SEQUENCE</scope>
</reference>
<evidence type="ECO:0000313" key="2">
    <source>
        <dbReference type="EMBL" id="GEU55292.1"/>
    </source>
</evidence>
<name>A0A6L2L3M9_TANCI</name>